<keyword evidence="1" id="KW-0004">4Fe-4S</keyword>
<dbReference type="Gene3D" id="3.30.70.20">
    <property type="match status" value="1"/>
</dbReference>
<name>A0A2U1S7Y4_9EURY</name>
<reference evidence="6 7" key="1">
    <citation type="submission" date="2017-03" db="EMBL/GenBank/DDBJ databases">
        <title>Genome sequence of Methanobrevibacter wosei.</title>
        <authorList>
            <person name="Poehlein A."/>
            <person name="Seedorf H."/>
            <person name="Daniel R."/>
        </authorList>
    </citation>
    <scope>NUCLEOTIDE SEQUENCE [LARGE SCALE GENOMIC DNA]</scope>
    <source>
        <strain evidence="6 7">DSM 11979</strain>
    </source>
</reference>
<feature type="domain" description="4Fe-4S ferredoxin-type" evidence="5">
    <location>
        <begin position="208"/>
        <end position="235"/>
    </location>
</feature>
<evidence type="ECO:0000313" key="6">
    <source>
        <dbReference type="EMBL" id="PWB86236.1"/>
    </source>
</evidence>
<evidence type="ECO:0000256" key="4">
    <source>
        <dbReference type="ARBA" id="ARBA00023014"/>
    </source>
</evidence>
<dbReference type="AlphaFoldDB" id="A0A2U1S7Y4"/>
<feature type="domain" description="4Fe-4S ferredoxin-type" evidence="5">
    <location>
        <begin position="178"/>
        <end position="207"/>
    </location>
</feature>
<dbReference type="GO" id="GO:0016491">
    <property type="term" value="F:oxidoreductase activity"/>
    <property type="evidence" value="ECO:0007669"/>
    <property type="project" value="UniProtKB-ARBA"/>
</dbReference>
<proteinExistence type="predicted"/>
<keyword evidence="2" id="KW-0479">Metal-binding</keyword>
<dbReference type="InterPro" id="IPR017900">
    <property type="entry name" value="4Fe4S_Fe_S_CS"/>
</dbReference>
<evidence type="ECO:0000259" key="5">
    <source>
        <dbReference type="PROSITE" id="PS51379"/>
    </source>
</evidence>
<keyword evidence="4" id="KW-0411">Iron-sulfur</keyword>
<comment type="caution">
    <text evidence="6">The sequence shown here is derived from an EMBL/GenBank/DDBJ whole genome shotgun (WGS) entry which is preliminary data.</text>
</comment>
<accession>A0A2U1S7Y4</accession>
<organism evidence="6 7">
    <name type="scientific">Methanobrevibacter woesei</name>
    <dbReference type="NCBI Taxonomy" id="190976"/>
    <lineage>
        <taxon>Archaea</taxon>
        <taxon>Methanobacteriati</taxon>
        <taxon>Methanobacteriota</taxon>
        <taxon>Methanomada group</taxon>
        <taxon>Methanobacteria</taxon>
        <taxon>Methanobacteriales</taxon>
        <taxon>Methanobacteriaceae</taxon>
        <taxon>Methanobrevibacter</taxon>
    </lineage>
</organism>
<evidence type="ECO:0000313" key="7">
    <source>
        <dbReference type="Proteomes" id="UP000245577"/>
    </source>
</evidence>
<keyword evidence="3" id="KW-0408">Iron</keyword>
<gene>
    <name evidence="6" type="ORF">MBBWO_10900</name>
</gene>
<dbReference type="InterPro" id="IPR050572">
    <property type="entry name" value="Fe-S_Ferredoxin"/>
</dbReference>
<dbReference type="EMBL" id="MZGU01000004">
    <property type="protein sequence ID" value="PWB86236.1"/>
    <property type="molecule type" value="Genomic_DNA"/>
</dbReference>
<dbReference type="InterPro" id="IPR029039">
    <property type="entry name" value="Flavoprotein-like_sf"/>
</dbReference>
<protein>
    <submittedName>
        <fullName evidence="6">4Fe-4S binding domain protein</fullName>
    </submittedName>
</protein>
<dbReference type="PROSITE" id="PS51379">
    <property type="entry name" value="4FE4S_FER_2"/>
    <property type="match status" value="2"/>
</dbReference>
<sequence>MVNIKKIIKAHYSPSNTTKKVVNIIADNFEGPTEEYNILNIKKDTEIRTFEEDELLIIGVPIFAGRMPQYARSIIENFKGNDTPAIAIANYGNANIGDCLLELVDLLKENGFKILAASTPVSQHSLFTKVAAGRPDAEDTEKLNDFAAKCIEKLANDEFNDIEVPGNRPYVELKDMPWVPICDETLCTFCYDCVSICPNDAISDDDPVETDASKCDACTACVAICQDNARSFNTPAFEEKEKEFSANFAQRKEPEFYL</sequence>
<evidence type="ECO:0000256" key="2">
    <source>
        <dbReference type="ARBA" id="ARBA00022723"/>
    </source>
</evidence>
<dbReference type="SUPFAM" id="SSF52218">
    <property type="entry name" value="Flavoproteins"/>
    <property type="match status" value="1"/>
</dbReference>
<evidence type="ECO:0000256" key="1">
    <source>
        <dbReference type="ARBA" id="ARBA00022485"/>
    </source>
</evidence>
<dbReference type="OrthoDB" id="2837at2157"/>
<dbReference type="Gene3D" id="3.40.50.360">
    <property type="match status" value="1"/>
</dbReference>
<dbReference type="SUPFAM" id="SSF54862">
    <property type="entry name" value="4Fe-4S ferredoxins"/>
    <property type="match status" value="1"/>
</dbReference>
<evidence type="ECO:0000256" key="3">
    <source>
        <dbReference type="ARBA" id="ARBA00023004"/>
    </source>
</evidence>
<dbReference type="GO" id="GO:0051539">
    <property type="term" value="F:4 iron, 4 sulfur cluster binding"/>
    <property type="evidence" value="ECO:0007669"/>
    <property type="project" value="UniProtKB-KW"/>
</dbReference>
<keyword evidence="7" id="KW-1185">Reference proteome</keyword>
<dbReference type="InterPro" id="IPR017896">
    <property type="entry name" value="4Fe4S_Fe-S-bd"/>
</dbReference>
<dbReference type="PANTHER" id="PTHR43687">
    <property type="entry name" value="ADENYLYLSULFATE REDUCTASE, BETA SUBUNIT"/>
    <property type="match status" value="1"/>
</dbReference>
<dbReference type="Proteomes" id="UP000245577">
    <property type="component" value="Unassembled WGS sequence"/>
</dbReference>
<dbReference type="RefSeq" id="WP_116669868.1">
    <property type="nucleotide sequence ID" value="NZ_CALIUN010000004.1"/>
</dbReference>
<dbReference type="Pfam" id="PF00037">
    <property type="entry name" value="Fer4"/>
    <property type="match status" value="1"/>
</dbReference>
<dbReference type="PANTHER" id="PTHR43687:SF1">
    <property type="entry name" value="FERREDOXIN III"/>
    <property type="match status" value="1"/>
</dbReference>
<dbReference type="PROSITE" id="PS00198">
    <property type="entry name" value="4FE4S_FER_1"/>
    <property type="match status" value="1"/>
</dbReference>
<dbReference type="GO" id="GO:0046872">
    <property type="term" value="F:metal ion binding"/>
    <property type="evidence" value="ECO:0007669"/>
    <property type="project" value="UniProtKB-KW"/>
</dbReference>